<evidence type="ECO:0000313" key="2">
    <source>
        <dbReference type="EMBL" id="KOF86041.1"/>
    </source>
</evidence>
<feature type="transmembrane region" description="Helical" evidence="1">
    <location>
        <begin position="32"/>
        <end position="52"/>
    </location>
</feature>
<organism evidence="2">
    <name type="scientific">Octopus bimaculoides</name>
    <name type="common">California two-spotted octopus</name>
    <dbReference type="NCBI Taxonomy" id="37653"/>
    <lineage>
        <taxon>Eukaryota</taxon>
        <taxon>Metazoa</taxon>
        <taxon>Spiralia</taxon>
        <taxon>Lophotrochozoa</taxon>
        <taxon>Mollusca</taxon>
        <taxon>Cephalopoda</taxon>
        <taxon>Coleoidea</taxon>
        <taxon>Octopodiformes</taxon>
        <taxon>Octopoda</taxon>
        <taxon>Incirrata</taxon>
        <taxon>Octopodidae</taxon>
        <taxon>Octopus</taxon>
    </lineage>
</organism>
<proteinExistence type="predicted"/>
<sequence length="84" mass="9693">MSRPVIGGWTRIFKGKSLVQVVKEGWHENPEIVGSLVYCTIGVIGWLGLLQYSNHLGENKYMYKKRYIVKRVTDVENPDSEMYS</sequence>
<name>A0A0L8H9S4_OCTBM</name>
<dbReference type="AlphaFoldDB" id="A0A0L8H9S4"/>
<evidence type="ECO:0000256" key="1">
    <source>
        <dbReference type="SAM" id="Phobius"/>
    </source>
</evidence>
<reference evidence="2" key="1">
    <citation type="submission" date="2015-07" db="EMBL/GenBank/DDBJ databases">
        <title>MeaNS - Measles Nucleotide Surveillance Program.</title>
        <authorList>
            <person name="Tran T."/>
            <person name="Druce J."/>
        </authorList>
    </citation>
    <scope>NUCLEOTIDE SEQUENCE</scope>
    <source>
        <strain evidence="2">UCB-OBI-ISO-001</strain>
        <tissue evidence="2">Gonad</tissue>
    </source>
</reference>
<accession>A0A0L8H9S4</accession>
<gene>
    <name evidence="2" type="ORF">OCBIM_22019317mg</name>
</gene>
<protein>
    <submittedName>
        <fullName evidence="2">Uncharacterized protein</fullName>
    </submittedName>
</protein>
<keyword evidence="1" id="KW-0472">Membrane</keyword>
<keyword evidence="1" id="KW-1133">Transmembrane helix</keyword>
<dbReference type="EMBL" id="KQ418749">
    <property type="protein sequence ID" value="KOF86041.1"/>
    <property type="molecule type" value="Genomic_DNA"/>
</dbReference>
<keyword evidence="1" id="KW-0812">Transmembrane</keyword>